<dbReference type="SMART" id="SM01043">
    <property type="entry name" value="BTAD"/>
    <property type="match status" value="1"/>
</dbReference>
<dbReference type="SUPFAM" id="SSF46894">
    <property type="entry name" value="C-terminal effector domain of the bipartite response regulators"/>
    <property type="match status" value="1"/>
</dbReference>
<dbReference type="Gene3D" id="1.25.40.10">
    <property type="entry name" value="Tetratricopeptide repeat domain"/>
    <property type="match status" value="2"/>
</dbReference>
<sequence length="901" mass="95243">MTAEPLCLHTLGVPQVTLAGQVLDVTGKSLALLVYLAIEGQTPREVLADLLWTDQDAGAARRNLRVQVHRLRASPAGAWLAVSGGALGLRPGVQVDALTLQEALAGGDLARAAALAGGRFLDHLSVPGAAAFDDWHAVTAQATFEAQLRALDGHAAAQSRAGAWAEAAATHRRALGLDPLRERSARALMDACLALGQPEDALDAYRTLERHLAQELGGTPLPATQALRAQIEALLAGPVTAPSPPAAPLVGRAQDCRALHENRLTMVLGEAGLGKTRLVTEAAGEALLIRGVPELTPLPYGALLDVLRAGAIHHCPPRLRPLLSAALAPPGAVPPPDRAALLDALAQALVSLCGGRTLILDDLHWLDPSTLEAAFLALHRGAPRLWLTARPAELNARPELLEVLARLNPPRLTLNELNEAEVGTLIQALSGASAPLFSRRLYEATAGHPLFLLETLRDLRERGLLTERGGRWHTPFDASTVNYAEVPVPPSVTAAISQRLDRLGEHTRRLLHAGALWGETFSAALVAAACDLGEGAALDALEGAQTSRLIVPEGPVYRFGHHLYRRVLTATLGQPRARFLHGRLARLAPAGTPPAALARHYELAGEVALAWPHWHAAALDAERLYAHADALDLSARALACSPPPNDAFALHAERSDLCRHLDDSATRRAALAAMQAIAADLNDPALHAEHAVRAAKCCTEDDDYAGAIATAQGALTRWGAYLGADNRSALLLESGAALACLDRWPEAEGALGEALALTRGINPVRESNILYWLGYSHLQTSQFDQAAQHYLASVQALPTSSPTRGRVLSLWRYGASLRRLGQWPAASAALTDADVCARTLNAGSIRGLIVAEQAALALDGGDPDTARTLAAEAQTLLPQQGDEGWDVLRPVLAAVGLAQEA</sequence>
<dbReference type="PANTHER" id="PTHR35807">
    <property type="entry name" value="TRANSCRIPTIONAL REGULATOR REDD-RELATED"/>
    <property type="match status" value="1"/>
</dbReference>
<dbReference type="GO" id="GO:0003677">
    <property type="term" value="F:DNA binding"/>
    <property type="evidence" value="ECO:0007669"/>
    <property type="project" value="InterPro"/>
</dbReference>
<dbReference type="InterPro" id="IPR016032">
    <property type="entry name" value="Sig_transdc_resp-reg_C-effctor"/>
</dbReference>
<evidence type="ECO:0000313" key="4">
    <source>
        <dbReference type="Proteomes" id="UP000483286"/>
    </source>
</evidence>
<dbReference type="InterPro" id="IPR041664">
    <property type="entry name" value="AAA_16"/>
</dbReference>
<dbReference type="SUPFAM" id="SSF52540">
    <property type="entry name" value="P-loop containing nucleoside triphosphate hydrolases"/>
    <property type="match status" value="1"/>
</dbReference>
<dbReference type="PROSITE" id="PS50005">
    <property type="entry name" value="TPR"/>
    <property type="match status" value="1"/>
</dbReference>
<organism evidence="3 4">
    <name type="scientific">Deinococcus arboris</name>
    <dbReference type="NCBI Taxonomy" id="2682977"/>
    <lineage>
        <taxon>Bacteria</taxon>
        <taxon>Thermotogati</taxon>
        <taxon>Deinococcota</taxon>
        <taxon>Deinococci</taxon>
        <taxon>Deinococcales</taxon>
        <taxon>Deinococcaceae</taxon>
        <taxon>Deinococcus</taxon>
    </lineage>
</organism>
<feature type="domain" description="Bacterial transcriptional activator" evidence="2">
    <location>
        <begin position="95"/>
        <end position="232"/>
    </location>
</feature>
<dbReference type="InterPro" id="IPR027417">
    <property type="entry name" value="P-loop_NTPase"/>
</dbReference>
<comment type="caution">
    <text evidence="3">The sequence shown here is derived from an EMBL/GenBank/DDBJ whole genome shotgun (WGS) entry which is preliminary data.</text>
</comment>
<dbReference type="InterPro" id="IPR011990">
    <property type="entry name" value="TPR-like_helical_dom_sf"/>
</dbReference>
<reference evidence="3 4" key="1">
    <citation type="submission" date="2019-12" db="EMBL/GenBank/DDBJ databases">
        <title>Deinococcus sp. HMF7620 Genome sequencing and assembly.</title>
        <authorList>
            <person name="Kang H."/>
            <person name="Kim H."/>
            <person name="Joh K."/>
        </authorList>
    </citation>
    <scope>NUCLEOTIDE SEQUENCE [LARGE SCALE GENOMIC DNA]</scope>
    <source>
        <strain evidence="3 4">HMF7620</strain>
    </source>
</reference>
<evidence type="ECO:0000256" key="1">
    <source>
        <dbReference type="PROSITE-ProRule" id="PRU00339"/>
    </source>
</evidence>
<proteinExistence type="predicted"/>
<dbReference type="AlphaFoldDB" id="A0A7C9HQL8"/>
<dbReference type="GO" id="GO:0006355">
    <property type="term" value="P:regulation of DNA-templated transcription"/>
    <property type="evidence" value="ECO:0007669"/>
    <property type="project" value="InterPro"/>
</dbReference>
<name>A0A7C9HQL8_9DEIO</name>
<keyword evidence="1" id="KW-0802">TPR repeat</keyword>
<keyword evidence="4" id="KW-1185">Reference proteome</keyword>
<dbReference type="Pfam" id="PF13191">
    <property type="entry name" value="AAA_16"/>
    <property type="match status" value="1"/>
</dbReference>
<protein>
    <submittedName>
        <fullName evidence="3">AAA family ATPase</fullName>
    </submittedName>
</protein>
<evidence type="ECO:0000259" key="2">
    <source>
        <dbReference type="SMART" id="SM01043"/>
    </source>
</evidence>
<dbReference type="SUPFAM" id="SSF48452">
    <property type="entry name" value="TPR-like"/>
    <property type="match status" value="2"/>
</dbReference>
<dbReference type="Proteomes" id="UP000483286">
    <property type="component" value="Unassembled WGS sequence"/>
</dbReference>
<dbReference type="RefSeq" id="WP_157458316.1">
    <property type="nucleotide sequence ID" value="NZ_WQLB01000005.1"/>
</dbReference>
<dbReference type="InterPro" id="IPR005158">
    <property type="entry name" value="BTAD"/>
</dbReference>
<dbReference type="Pfam" id="PF03704">
    <property type="entry name" value="BTAD"/>
    <property type="match status" value="1"/>
</dbReference>
<dbReference type="InterPro" id="IPR051677">
    <property type="entry name" value="AfsR-DnrI-RedD_regulator"/>
</dbReference>
<evidence type="ECO:0000313" key="3">
    <source>
        <dbReference type="EMBL" id="MVN86269.1"/>
    </source>
</evidence>
<accession>A0A7C9HQL8</accession>
<gene>
    <name evidence="3" type="ORF">GO986_05775</name>
</gene>
<dbReference type="InterPro" id="IPR019734">
    <property type="entry name" value="TPR_rpt"/>
</dbReference>
<dbReference type="Gene3D" id="1.10.10.10">
    <property type="entry name" value="Winged helix-like DNA-binding domain superfamily/Winged helix DNA-binding domain"/>
    <property type="match status" value="1"/>
</dbReference>
<dbReference type="EMBL" id="WQLB01000005">
    <property type="protein sequence ID" value="MVN86269.1"/>
    <property type="molecule type" value="Genomic_DNA"/>
</dbReference>
<feature type="repeat" description="TPR" evidence="1">
    <location>
        <begin position="767"/>
        <end position="800"/>
    </location>
</feature>
<dbReference type="InterPro" id="IPR036388">
    <property type="entry name" value="WH-like_DNA-bd_sf"/>
</dbReference>